<gene>
    <name evidence="3" type="ORF">JZ786_00305</name>
</gene>
<name>A0A9X7VZF9_9BACL</name>
<feature type="compositionally biased region" description="Polar residues" evidence="1">
    <location>
        <begin position="171"/>
        <end position="194"/>
    </location>
</feature>
<evidence type="ECO:0000256" key="2">
    <source>
        <dbReference type="SAM" id="SignalP"/>
    </source>
</evidence>
<dbReference type="AlphaFoldDB" id="A0A9X7VZF9"/>
<proteinExistence type="predicted"/>
<dbReference type="RefSeq" id="WP_206656893.1">
    <property type="nucleotide sequence ID" value="NZ_CP071182.1"/>
</dbReference>
<reference evidence="3 4" key="1">
    <citation type="submission" date="2021-02" db="EMBL/GenBank/DDBJ databases">
        <title>Alicyclobacillus curvatus sp. nov. and Alicyclobacillus mengziensis sp. nov., two acidophilic bacteria isolated from acid mine drainage.</title>
        <authorList>
            <person name="Huang Y."/>
        </authorList>
    </citation>
    <scope>NUCLEOTIDE SEQUENCE [LARGE SCALE GENOMIC DNA]</scope>
    <source>
        <strain evidence="3 4">S30H14</strain>
    </source>
</reference>
<feature type="signal peptide" evidence="2">
    <location>
        <begin position="1"/>
        <end position="24"/>
    </location>
</feature>
<feature type="region of interest" description="Disordered" evidence="1">
    <location>
        <begin position="171"/>
        <end position="197"/>
    </location>
</feature>
<evidence type="ECO:0000313" key="4">
    <source>
        <dbReference type="Proteomes" id="UP000663505"/>
    </source>
</evidence>
<evidence type="ECO:0000256" key="1">
    <source>
        <dbReference type="SAM" id="MobiDB-lite"/>
    </source>
</evidence>
<accession>A0A9X7VZF9</accession>
<sequence length="781" mass="79722">MKRAITGIAAASMALGMMVPAAFAATTSSNSMKWEQQYISISGQQTGFKGFAANYAGSPTTFMPIWYVDHALQAMGFTVSWTGNDLLINNSNVNYKGTPQPGSGPNGIYLNGVLVQNTTVKKAVDPASKVETTYMPIYFVLKVLQDVGVAQTNDWNGSTLVMTAPTPPSVTTGFSTPMASGEQLGSGTSTSPAVSSNGGALTLTTTLSNSNGAAQANTAVNVTVSGTAGNTPVIEANGSYVTPNYDNNGDWTFTANTNSSGQLAVSVVGTGSYSVTFADANNTSVKTEGYLSFLNSTSGLLTAANGSPDISTVSNGTTGITAVTYTLPLNSSGAVQANTQVSFNVTGNANFVTQSGQTVGQSVYAYSNSQGQATVYVNDFTAQNVTVGAEIASNGTANAGSPDKYTATTTLDYTDPNVSTSQSLNNIAAFAFSDSTSAASTSSPSSVAGVPENGTVTNNVYFVPVGSSSVLTPADGTVTYDLNATNGATIGLYLNNASVKLPSFTSQYLQSSISSDSSMTLQFVPDSTNSYYNVYVNGVELLTKAGGSAVQVSNAEFGANLTAGSNTGSSSTLTVKSGSASAQASYTFSGSTPIYVSNVSPAVSTLGADNTENVTFQVDDSQGNPVKNQQVEIGLDSNLSGNLWVVAVNGTQLTQASGNGGTWYTPIPLNGKGTVTVGQTVYNPSYNTLVPGTATWQSGNNYFTATTDSNGDVTLTIQNGGAFAYVNSGNNASALSAGQTVTAYTYSNNSSSPAIQFVGPSTPLSSVYGGNGTQVLSIDAK</sequence>
<protein>
    <recommendedName>
        <fullName evidence="5">Copper amine oxidase-like N-terminal domain-containing protein</fullName>
    </recommendedName>
</protein>
<dbReference type="EMBL" id="CP071182">
    <property type="protein sequence ID" value="QSO47549.1"/>
    <property type="molecule type" value="Genomic_DNA"/>
</dbReference>
<keyword evidence="4" id="KW-1185">Reference proteome</keyword>
<evidence type="ECO:0000313" key="3">
    <source>
        <dbReference type="EMBL" id="QSO47549.1"/>
    </source>
</evidence>
<keyword evidence="2" id="KW-0732">Signal</keyword>
<evidence type="ECO:0008006" key="5">
    <source>
        <dbReference type="Google" id="ProtNLM"/>
    </source>
</evidence>
<dbReference type="Proteomes" id="UP000663505">
    <property type="component" value="Chromosome"/>
</dbReference>
<feature type="chain" id="PRO_5040756879" description="Copper amine oxidase-like N-terminal domain-containing protein" evidence="2">
    <location>
        <begin position="25"/>
        <end position="781"/>
    </location>
</feature>
<dbReference type="KEGG" id="afx:JZ786_00305"/>
<organism evidence="3 4">
    <name type="scientific">Alicyclobacillus mengziensis</name>
    <dbReference type="NCBI Taxonomy" id="2931921"/>
    <lineage>
        <taxon>Bacteria</taxon>
        <taxon>Bacillati</taxon>
        <taxon>Bacillota</taxon>
        <taxon>Bacilli</taxon>
        <taxon>Bacillales</taxon>
        <taxon>Alicyclobacillaceae</taxon>
        <taxon>Alicyclobacillus</taxon>
    </lineage>
</organism>